<evidence type="ECO:0000313" key="2">
    <source>
        <dbReference type="Proteomes" id="UP000789525"/>
    </source>
</evidence>
<keyword evidence="2" id="KW-1185">Reference proteome</keyword>
<comment type="caution">
    <text evidence="1">The sequence shown here is derived from an EMBL/GenBank/DDBJ whole genome shotgun (WGS) entry which is preliminary data.</text>
</comment>
<dbReference type="Proteomes" id="UP000789525">
    <property type="component" value="Unassembled WGS sequence"/>
</dbReference>
<gene>
    <name evidence="1" type="ORF">ACOLOM_LOCUS11483</name>
</gene>
<sequence length="316" mass="34566">MWSASDGCQEVSDRGPSLPVTHLTSRSLSYIEELSSGKRINLYRSTSFARSFSIASVHKMSETTTRTTGQKRKRDDAASVQSPAGGNAQRHAIADSLGSNIDLDPNNFQNGSFYMGHPQNGYNPALMAMQATILQAQTAAAMAASGSGTATPSGAHRAKDSGNADRTNFNQLKDAMSMGGVSLREEEDYLNQRGQIPSSSYSGDNRSRTQDFIPHQFLVSLFKTVAKHHKLQGITQDVITLAGLAVEQRLRSLVEKANVASNHRWETQTEINAGNTIKKEADEEEKERVSMYADGKTPVFDRNLRRDVGKQLLAIE</sequence>
<feature type="non-terminal residue" evidence="1">
    <location>
        <position position="316"/>
    </location>
</feature>
<protein>
    <submittedName>
        <fullName evidence="1">16431_t:CDS:1</fullName>
    </submittedName>
</protein>
<proteinExistence type="predicted"/>
<organism evidence="1 2">
    <name type="scientific">Acaulospora colombiana</name>
    <dbReference type="NCBI Taxonomy" id="27376"/>
    <lineage>
        <taxon>Eukaryota</taxon>
        <taxon>Fungi</taxon>
        <taxon>Fungi incertae sedis</taxon>
        <taxon>Mucoromycota</taxon>
        <taxon>Glomeromycotina</taxon>
        <taxon>Glomeromycetes</taxon>
        <taxon>Diversisporales</taxon>
        <taxon>Acaulosporaceae</taxon>
        <taxon>Acaulospora</taxon>
    </lineage>
</organism>
<reference evidence="1" key="1">
    <citation type="submission" date="2021-06" db="EMBL/GenBank/DDBJ databases">
        <authorList>
            <person name="Kallberg Y."/>
            <person name="Tangrot J."/>
            <person name="Rosling A."/>
        </authorList>
    </citation>
    <scope>NUCLEOTIDE SEQUENCE</scope>
    <source>
        <strain evidence="1">CL356</strain>
    </source>
</reference>
<name>A0ACA9PWK1_9GLOM</name>
<dbReference type="EMBL" id="CAJVPT010041597">
    <property type="protein sequence ID" value="CAG8728256.1"/>
    <property type="molecule type" value="Genomic_DNA"/>
</dbReference>
<accession>A0ACA9PWK1</accession>
<evidence type="ECO:0000313" key="1">
    <source>
        <dbReference type="EMBL" id="CAG8728256.1"/>
    </source>
</evidence>